<dbReference type="PANTHER" id="PTHR42771">
    <property type="entry name" value="IRON(3+)-HYDROXAMATE IMPORT ATP-BINDING PROTEIN FHUC"/>
    <property type="match status" value="1"/>
</dbReference>
<name>A0A2R8BYT5_9RHOB</name>
<feature type="domain" description="ABC transporter" evidence="10">
    <location>
        <begin position="3"/>
        <end position="239"/>
    </location>
</feature>
<evidence type="ECO:0000259" key="10">
    <source>
        <dbReference type="PROSITE" id="PS50893"/>
    </source>
</evidence>
<evidence type="ECO:0000313" key="12">
    <source>
        <dbReference type="Proteomes" id="UP000244912"/>
    </source>
</evidence>
<dbReference type="GO" id="GO:0005524">
    <property type="term" value="F:ATP binding"/>
    <property type="evidence" value="ECO:0007669"/>
    <property type="project" value="UniProtKB-KW"/>
</dbReference>
<dbReference type="InterPro" id="IPR003593">
    <property type="entry name" value="AAA+_ATPase"/>
</dbReference>
<evidence type="ECO:0000256" key="1">
    <source>
        <dbReference type="ARBA" id="ARBA00004202"/>
    </source>
</evidence>
<dbReference type="GO" id="GO:0006826">
    <property type="term" value="P:iron ion transport"/>
    <property type="evidence" value="ECO:0007669"/>
    <property type="project" value="UniProtKB-KW"/>
</dbReference>
<evidence type="ECO:0000313" key="11">
    <source>
        <dbReference type="EMBL" id="SPJ25299.1"/>
    </source>
</evidence>
<evidence type="ECO:0000256" key="6">
    <source>
        <dbReference type="ARBA" id="ARBA00022840"/>
    </source>
</evidence>
<comment type="subcellular location">
    <subcellularLocation>
        <location evidence="1">Cell membrane</location>
        <topology evidence="1">Peripheral membrane protein</topology>
    </subcellularLocation>
</comment>
<evidence type="ECO:0000256" key="9">
    <source>
        <dbReference type="ARBA" id="ARBA00023136"/>
    </source>
</evidence>
<evidence type="ECO:0000256" key="3">
    <source>
        <dbReference type="ARBA" id="ARBA00022475"/>
    </source>
</evidence>
<dbReference type="OrthoDB" id="9805601at2"/>
<dbReference type="PROSITE" id="PS00211">
    <property type="entry name" value="ABC_TRANSPORTER_1"/>
    <property type="match status" value="1"/>
</dbReference>
<accession>A0A2R8BYT5</accession>
<dbReference type="Pfam" id="PF00005">
    <property type="entry name" value="ABC_tran"/>
    <property type="match status" value="1"/>
</dbReference>
<dbReference type="InterPro" id="IPR051535">
    <property type="entry name" value="Siderophore_ABC-ATPase"/>
</dbReference>
<dbReference type="InterPro" id="IPR017871">
    <property type="entry name" value="ABC_transporter-like_CS"/>
</dbReference>
<sequence>MTFETCNLSITRDGVPVLEGIDLSLPPGGITAIIGPNGAGKSTLLHAMAGLLSPHAGAVRLNGRDLSGIQPGERARSLALLTQDQGVTARLTVADLIAFGRWPHHQGRPGHEDRAAVADAIETFDLGPLAARTLDALSGGQRQRAFVAMAYAQTTPWILLDEPLSALDPRYAHDIMRRLHDLSRTGPDARSVVIVVHDLGVTARFADRVIGLKDGKLFGAGETGDLMTSDWLTRLYDTPMEVAEVGGRKIPFAA</sequence>
<keyword evidence="4" id="KW-0410">Iron transport</keyword>
<dbReference type="GO" id="GO:0005886">
    <property type="term" value="C:plasma membrane"/>
    <property type="evidence" value="ECO:0007669"/>
    <property type="project" value="UniProtKB-SubCell"/>
</dbReference>
<evidence type="ECO:0000256" key="5">
    <source>
        <dbReference type="ARBA" id="ARBA00022741"/>
    </source>
</evidence>
<keyword evidence="6 11" id="KW-0067">ATP-binding</keyword>
<keyword evidence="8" id="KW-0406">Ion transport</keyword>
<evidence type="ECO:0000256" key="2">
    <source>
        <dbReference type="ARBA" id="ARBA00022448"/>
    </source>
</evidence>
<dbReference type="SUPFAM" id="SSF52540">
    <property type="entry name" value="P-loop containing nucleoside triphosphate hydrolases"/>
    <property type="match status" value="1"/>
</dbReference>
<dbReference type="GO" id="GO:0016887">
    <property type="term" value="F:ATP hydrolysis activity"/>
    <property type="evidence" value="ECO:0007669"/>
    <property type="project" value="InterPro"/>
</dbReference>
<dbReference type="CDD" id="cd03214">
    <property type="entry name" value="ABC_Iron-Siderophores_B12_Hemin"/>
    <property type="match status" value="1"/>
</dbReference>
<dbReference type="InterPro" id="IPR003439">
    <property type="entry name" value="ABC_transporter-like_ATP-bd"/>
</dbReference>
<organism evidence="11 12">
    <name type="scientific">Palleronia abyssalis</name>
    <dbReference type="NCBI Taxonomy" id="1501240"/>
    <lineage>
        <taxon>Bacteria</taxon>
        <taxon>Pseudomonadati</taxon>
        <taxon>Pseudomonadota</taxon>
        <taxon>Alphaproteobacteria</taxon>
        <taxon>Rhodobacterales</taxon>
        <taxon>Roseobacteraceae</taxon>
        <taxon>Palleronia</taxon>
    </lineage>
</organism>
<keyword evidence="3" id="KW-1003">Cell membrane</keyword>
<reference evidence="11 12" key="1">
    <citation type="submission" date="2018-03" db="EMBL/GenBank/DDBJ databases">
        <authorList>
            <person name="Keele B.F."/>
        </authorList>
    </citation>
    <scope>NUCLEOTIDE SEQUENCE [LARGE SCALE GENOMIC DNA]</scope>
    <source>
        <strain evidence="11 12">CECT 8504</strain>
    </source>
</reference>
<keyword evidence="12" id="KW-1185">Reference proteome</keyword>
<dbReference type="EMBL" id="ONZF01000008">
    <property type="protein sequence ID" value="SPJ25299.1"/>
    <property type="molecule type" value="Genomic_DNA"/>
</dbReference>
<keyword evidence="7" id="KW-0408">Iron</keyword>
<evidence type="ECO:0000256" key="7">
    <source>
        <dbReference type="ARBA" id="ARBA00023004"/>
    </source>
</evidence>
<keyword evidence="5" id="KW-0547">Nucleotide-binding</keyword>
<keyword evidence="2" id="KW-0813">Transport</keyword>
<keyword evidence="9" id="KW-0472">Membrane</keyword>
<dbReference type="RefSeq" id="WP_108895100.1">
    <property type="nucleotide sequence ID" value="NZ_ONZF01000008.1"/>
</dbReference>
<proteinExistence type="predicted"/>
<dbReference type="InterPro" id="IPR027417">
    <property type="entry name" value="P-loop_NTPase"/>
</dbReference>
<evidence type="ECO:0000256" key="4">
    <source>
        <dbReference type="ARBA" id="ARBA00022496"/>
    </source>
</evidence>
<dbReference type="Gene3D" id="3.40.50.300">
    <property type="entry name" value="P-loop containing nucleotide triphosphate hydrolases"/>
    <property type="match status" value="1"/>
</dbReference>
<gene>
    <name evidence="11" type="primary">fecE_1</name>
    <name evidence="11" type="ORF">PAA8504_03150</name>
</gene>
<evidence type="ECO:0000256" key="8">
    <source>
        <dbReference type="ARBA" id="ARBA00023065"/>
    </source>
</evidence>
<protein>
    <submittedName>
        <fullName evidence="11">Fe(3+) dicitrate transport ATP-binding protein FecE</fullName>
    </submittedName>
</protein>
<dbReference type="SMART" id="SM00382">
    <property type="entry name" value="AAA"/>
    <property type="match status" value="1"/>
</dbReference>
<dbReference type="AlphaFoldDB" id="A0A2R8BYT5"/>
<dbReference type="PANTHER" id="PTHR42771:SF3">
    <property type="entry name" value="PETROBACTIN IMPORT ATP-BINDING PROTEIN YCLP"/>
    <property type="match status" value="1"/>
</dbReference>
<dbReference type="PROSITE" id="PS50893">
    <property type="entry name" value="ABC_TRANSPORTER_2"/>
    <property type="match status" value="1"/>
</dbReference>
<dbReference type="Proteomes" id="UP000244912">
    <property type="component" value="Unassembled WGS sequence"/>
</dbReference>